<evidence type="ECO:0000256" key="1">
    <source>
        <dbReference type="ARBA" id="ARBA00004141"/>
    </source>
</evidence>
<reference evidence="6 7" key="1">
    <citation type="submission" date="2016-04" db="EMBL/GenBank/DDBJ databases">
        <title>Complete genome sequence of natural rubber-degrading, novel Gram-negative bacterium, Rhizobacter gummiphilus strain NS21.</title>
        <authorList>
            <person name="Tabata M."/>
            <person name="Kasai D."/>
            <person name="Fukuda M."/>
        </authorList>
    </citation>
    <scope>NUCLEOTIDE SEQUENCE [LARGE SCALE GENOMIC DNA]</scope>
    <source>
        <strain evidence="6 7">NS21</strain>
    </source>
</reference>
<dbReference type="PANTHER" id="PTHR11814">
    <property type="entry name" value="SULFATE TRANSPORTER"/>
    <property type="match status" value="1"/>
</dbReference>
<keyword evidence="7" id="KW-1185">Reference proteome</keyword>
<protein>
    <submittedName>
        <fullName evidence="6">Sulfate transporter</fullName>
    </submittedName>
</protein>
<feature type="transmembrane region" description="Helical" evidence="5">
    <location>
        <begin position="105"/>
        <end position="131"/>
    </location>
</feature>
<dbReference type="OrthoDB" id="9769739at2"/>
<evidence type="ECO:0000256" key="4">
    <source>
        <dbReference type="ARBA" id="ARBA00023136"/>
    </source>
</evidence>
<keyword evidence="3 5" id="KW-1133">Transmembrane helix</keyword>
<dbReference type="RefSeq" id="WP_085750518.1">
    <property type="nucleotide sequence ID" value="NZ_BSPR01000014.1"/>
</dbReference>
<dbReference type="STRING" id="946333.A4W93_10225"/>
<dbReference type="Pfam" id="PF01740">
    <property type="entry name" value="STAS"/>
    <property type="match status" value="1"/>
</dbReference>
<feature type="transmembrane region" description="Helical" evidence="5">
    <location>
        <begin position="351"/>
        <end position="370"/>
    </location>
</feature>
<evidence type="ECO:0000313" key="6">
    <source>
        <dbReference type="EMBL" id="ARN20246.1"/>
    </source>
</evidence>
<keyword evidence="2 5" id="KW-0812">Transmembrane</keyword>
<dbReference type="GO" id="GO:0016020">
    <property type="term" value="C:membrane"/>
    <property type="evidence" value="ECO:0007669"/>
    <property type="project" value="UniProtKB-SubCell"/>
</dbReference>
<keyword evidence="4 5" id="KW-0472">Membrane</keyword>
<organism evidence="6 7">
    <name type="scientific">Piscinibacter gummiphilus</name>
    <dbReference type="NCBI Taxonomy" id="946333"/>
    <lineage>
        <taxon>Bacteria</taxon>
        <taxon>Pseudomonadati</taxon>
        <taxon>Pseudomonadota</taxon>
        <taxon>Betaproteobacteria</taxon>
        <taxon>Burkholderiales</taxon>
        <taxon>Sphaerotilaceae</taxon>
        <taxon>Piscinibacter</taxon>
    </lineage>
</organism>
<feature type="transmembrane region" description="Helical" evidence="5">
    <location>
        <begin position="325"/>
        <end position="345"/>
    </location>
</feature>
<feature type="transmembrane region" description="Helical" evidence="5">
    <location>
        <begin position="137"/>
        <end position="158"/>
    </location>
</feature>
<dbReference type="PROSITE" id="PS50801">
    <property type="entry name" value="STAS"/>
    <property type="match status" value="1"/>
</dbReference>
<evidence type="ECO:0000256" key="3">
    <source>
        <dbReference type="ARBA" id="ARBA00022989"/>
    </source>
</evidence>
<evidence type="ECO:0000313" key="7">
    <source>
        <dbReference type="Proteomes" id="UP000193427"/>
    </source>
</evidence>
<feature type="transmembrane region" description="Helical" evidence="5">
    <location>
        <begin position="73"/>
        <end position="93"/>
    </location>
</feature>
<gene>
    <name evidence="6" type="ORF">A4W93_10225</name>
</gene>
<dbReference type="InterPro" id="IPR002645">
    <property type="entry name" value="STAS_dom"/>
</dbReference>
<feature type="transmembrane region" description="Helical" evidence="5">
    <location>
        <begin position="203"/>
        <end position="223"/>
    </location>
</feature>
<dbReference type="SUPFAM" id="SSF52091">
    <property type="entry name" value="SpoIIaa-like"/>
    <property type="match status" value="1"/>
</dbReference>
<accession>A0A1W6L7Q7</accession>
<evidence type="ECO:0000256" key="2">
    <source>
        <dbReference type="ARBA" id="ARBA00022692"/>
    </source>
</evidence>
<dbReference type="AlphaFoldDB" id="A0A1W6L7Q7"/>
<feature type="transmembrane region" description="Helical" evidence="5">
    <location>
        <begin position="382"/>
        <end position="413"/>
    </location>
</feature>
<dbReference type="GO" id="GO:0055085">
    <property type="term" value="P:transmembrane transport"/>
    <property type="evidence" value="ECO:0007669"/>
    <property type="project" value="InterPro"/>
</dbReference>
<comment type="subcellular location">
    <subcellularLocation>
        <location evidence="1">Membrane</location>
        <topology evidence="1">Multi-pass membrane protein</topology>
    </subcellularLocation>
</comment>
<dbReference type="InterPro" id="IPR001902">
    <property type="entry name" value="SLC26A/SulP_fam"/>
</dbReference>
<dbReference type="CDD" id="cd07042">
    <property type="entry name" value="STAS_SulP_like_sulfate_transporter"/>
    <property type="match status" value="1"/>
</dbReference>
<evidence type="ECO:0000256" key="5">
    <source>
        <dbReference type="SAM" id="Phobius"/>
    </source>
</evidence>
<dbReference type="Pfam" id="PF00916">
    <property type="entry name" value="Sulfate_transp"/>
    <property type="match status" value="1"/>
</dbReference>
<dbReference type="InterPro" id="IPR036513">
    <property type="entry name" value="STAS_dom_sf"/>
</dbReference>
<dbReference type="KEGG" id="rgu:A4W93_10225"/>
<dbReference type="Gene3D" id="3.30.750.24">
    <property type="entry name" value="STAS domain"/>
    <property type="match status" value="1"/>
</dbReference>
<feature type="transmembrane region" description="Helical" evidence="5">
    <location>
        <begin position="20"/>
        <end position="41"/>
    </location>
</feature>
<dbReference type="Proteomes" id="UP000193427">
    <property type="component" value="Chromosome"/>
</dbReference>
<name>A0A1W6L7Q7_9BURK</name>
<dbReference type="EMBL" id="CP015118">
    <property type="protein sequence ID" value="ARN20246.1"/>
    <property type="molecule type" value="Genomic_DNA"/>
</dbReference>
<proteinExistence type="predicted"/>
<sequence length="556" mass="58108">MPPAVEKLLPGWWRAYRSGWLRADVLAGLIVAAIVIPKALAYATIAGLPVQAGLYTAMVPMAIYAFFGTSRTLSVSTTTTIAILTGTALTQVVPTGQPELLPTAAATLTLLVGGMLLLAGVLRLGFLANFISEPVLVGFKAGIGIVIVVDQLPKLLGLHLPKEGFLAHALSIVQHLPETSLPTLGVAVATILLLVAIERWWPAIPAPLVAVAAGVGLMAALGLKDQGVSVVGTVPTGLPEFHVPSLQLARDLFADALGIALMSFTETIAAGRAFQRRDEPVPLANRELVATGLATLGGACAGAMPAGGGTSQTAVNTVSGARSPVAGLVTAGMAVACALWLAPIIGAMPNATLAAIVIVYSVGLVEPVEFARILRVRRTEFVWALVAAAGVVLLGTLQGILVAIIVSLAALAYQVTDPPLLVLGRKRGTNVFRQQSAENPDDETFPGAVLVRPEGRIFFANAERLAEKMRPLIEDPSVKTVIVDLRAVPDIEYTALKMLTDAEERLGHLGIALWLVGMNPGVYDVVSRSALGQRLGRAGMHFNLEQALQAYQSARG</sequence>
<dbReference type="InterPro" id="IPR011547">
    <property type="entry name" value="SLC26A/SulP_dom"/>
</dbReference>